<name>A0A242N360_CABSO</name>
<proteinExistence type="predicted"/>
<dbReference type="Proteomes" id="UP000195221">
    <property type="component" value="Unassembled WGS sequence"/>
</dbReference>
<dbReference type="EMBL" id="NBTZ01000030">
    <property type="protein sequence ID" value="OTP77586.1"/>
    <property type="molecule type" value="Genomic_DNA"/>
</dbReference>
<sequence length="51" mass="5446">MEPKNDAAVSCKQTETTREGWAEASKDIAEAGDDALLVGEFANSSDAELSW</sequence>
<accession>A0A242N360</accession>
<reference evidence="1 2" key="1">
    <citation type="submission" date="2017-03" db="EMBL/GenBank/DDBJ databases">
        <title>Genome analysis of strain PAMC 26577.</title>
        <authorList>
            <person name="Oh H.-M."/>
            <person name="Yang J.-A."/>
        </authorList>
    </citation>
    <scope>NUCLEOTIDE SEQUENCE [LARGE SCALE GENOMIC DNA]</scope>
    <source>
        <strain evidence="1 2">PAMC 26577</strain>
    </source>
</reference>
<evidence type="ECO:0000313" key="1">
    <source>
        <dbReference type="EMBL" id="OTP77586.1"/>
    </source>
</evidence>
<dbReference type="RefSeq" id="WP_236873425.1">
    <property type="nucleotide sequence ID" value="NZ_MSRG01000024.1"/>
</dbReference>
<gene>
    <name evidence="1" type="ORF">PAMC26577_08115</name>
</gene>
<comment type="caution">
    <text evidence="1">The sequence shown here is derived from an EMBL/GenBank/DDBJ whole genome shotgun (WGS) entry which is preliminary data.</text>
</comment>
<protein>
    <submittedName>
        <fullName evidence="1">Uncharacterized protein</fullName>
    </submittedName>
</protein>
<dbReference type="AlphaFoldDB" id="A0A242N360"/>
<evidence type="ECO:0000313" key="2">
    <source>
        <dbReference type="Proteomes" id="UP000195221"/>
    </source>
</evidence>
<organism evidence="1 2">
    <name type="scientific">Caballeronia sordidicola</name>
    <name type="common">Burkholderia sordidicola</name>
    <dbReference type="NCBI Taxonomy" id="196367"/>
    <lineage>
        <taxon>Bacteria</taxon>
        <taxon>Pseudomonadati</taxon>
        <taxon>Pseudomonadota</taxon>
        <taxon>Betaproteobacteria</taxon>
        <taxon>Burkholderiales</taxon>
        <taxon>Burkholderiaceae</taxon>
        <taxon>Caballeronia</taxon>
    </lineage>
</organism>